<keyword evidence="9" id="KW-1185">Reference proteome</keyword>
<evidence type="ECO:0000256" key="2">
    <source>
        <dbReference type="ARBA" id="ARBA00022692"/>
    </source>
</evidence>
<dbReference type="PROSITE" id="PS50922">
    <property type="entry name" value="TLC"/>
    <property type="match status" value="1"/>
</dbReference>
<organism evidence="8 9">
    <name type="scientific">Pomacea canaliculata</name>
    <name type="common">Golden apple snail</name>
    <dbReference type="NCBI Taxonomy" id="400727"/>
    <lineage>
        <taxon>Eukaryota</taxon>
        <taxon>Metazoa</taxon>
        <taxon>Spiralia</taxon>
        <taxon>Lophotrochozoa</taxon>
        <taxon>Mollusca</taxon>
        <taxon>Gastropoda</taxon>
        <taxon>Caenogastropoda</taxon>
        <taxon>Architaenioglossa</taxon>
        <taxon>Ampullarioidea</taxon>
        <taxon>Ampullariidae</taxon>
        <taxon>Pomacea</taxon>
    </lineage>
</organism>
<dbReference type="PANTHER" id="PTHR13439">
    <property type="entry name" value="CT120 PROTEIN"/>
    <property type="match status" value="1"/>
</dbReference>
<sequence>MSSGSSDNRSIPAELLQELDGRVGAVMVVFWMLFFIALNFVFFWLGKSVTSLRPLSDKRCRNLAVSWVHACISTFGCGYSYVMYGQYLDNLGDLVDVRPYPSYLFVAISFAYFIFDMLEHKWHGTVLESWEVMAHHVAVLTTFGYNLWYQTCIAFSEVALLTEVNSVFLHARKLMQMFRVPFSHWLYRIIVVINLVTFVVFRGLGLSLIVVGVIKYKHKISTYYVFGLASSMTIMIAINPVLFWRLLKSDVLRAFNKHARKSPQKEAGKDKRDLTAVNGVNAHAMLNDHVRMTSQNEGFRKRDKTA</sequence>
<proteinExistence type="predicted"/>
<gene>
    <name evidence="8" type="ORF">C0Q70_07108</name>
</gene>
<feature type="transmembrane region" description="Helical" evidence="6">
    <location>
        <begin position="223"/>
        <end position="247"/>
    </location>
</feature>
<accession>A0A2T7PE53</accession>
<feature type="transmembrane region" description="Helical" evidence="6">
    <location>
        <begin position="185"/>
        <end position="211"/>
    </location>
</feature>
<evidence type="ECO:0000256" key="4">
    <source>
        <dbReference type="ARBA" id="ARBA00023136"/>
    </source>
</evidence>
<evidence type="ECO:0000313" key="8">
    <source>
        <dbReference type="EMBL" id="PVD31690.1"/>
    </source>
</evidence>
<dbReference type="AlphaFoldDB" id="A0A2T7PE53"/>
<name>A0A2T7PE53_POMCA</name>
<comment type="subcellular location">
    <subcellularLocation>
        <location evidence="1">Membrane</location>
        <topology evidence="1">Multi-pass membrane protein</topology>
    </subcellularLocation>
</comment>
<evidence type="ECO:0000313" key="9">
    <source>
        <dbReference type="Proteomes" id="UP000245119"/>
    </source>
</evidence>
<evidence type="ECO:0000256" key="1">
    <source>
        <dbReference type="ARBA" id="ARBA00004141"/>
    </source>
</evidence>
<dbReference type="GO" id="GO:0007009">
    <property type="term" value="P:plasma membrane organization"/>
    <property type="evidence" value="ECO:0007669"/>
    <property type="project" value="TreeGrafter"/>
</dbReference>
<dbReference type="GO" id="GO:0055091">
    <property type="term" value="P:phospholipid homeostasis"/>
    <property type="evidence" value="ECO:0007669"/>
    <property type="project" value="TreeGrafter"/>
</dbReference>
<dbReference type="Pfam" id="PF03798">
    <property type="entry name" value="TRAM_LAG1_CLN8"/>
    <property type="match status" value="1"/>
</dbReference>
<evidence type="ECO:0000256" key="5">
    <source>
        <dbReference type="PROSITE-ProRule" id="PRU00205"/>
    </source>
</evidence>
<dbReference type="InterPro" id="IPR050846">
    <property type="entry name" value="TLCD"/>
</dbReference>
<dbReference type="PANTHER" id="PTHR13439:SF4">
    <property type="entry name" value="TLC DOMAIN-CONTAINING PROTEIN"/>
    <property type="match status" value="1"/>
</dbReference>
<feature type="domain" description="TLC" evidence="7">
    <location>
        <begin position="55"/>
        <end position="255"/>
    </location>
</feature>
<keyword evidence="2 5" id="KW-0812">Transmembrane</keyword>
<dbReference type="GO" id="GO:0005886">
    <property type="term" value="C:plasma membrane"/>
    <property type="evidence" value="ECO:0007669"/>
    <property type="project" value="TreeGrafter"/>
</dbReference>
<dbReference type="InterPro" id="IPR006634">
    <property type="entry name" value="TLC-dom"/>
</dbReference>
<evidence type="ECO:0000259" key="7">
    <source>
        <dbReference type="PROSITE" id="PS50922"/>
    </source>
</evidence>
<dbReference type="GO" id="GO:0097035">
    <property type="term" value="P:regulation of membrane lipid distribution"/>
    <property type="evidence" value="ECO:0007669"/>
    <property type="project" value="TreeGrafter"/>
</dbReference>
<evidence type="ECO:0000256" key="3">
    <source>
        <dbReference type="ARBA" id="ARBA00022989"/>
    </source>
</evidence>
<feature type="transmembrane region" description="Helical" evidence="6">
    <location>
        <begin position="67"/>
        <end position="88"/>
    </location>
</feature>
<keyword evidence="3 6" id="KW-1133">Transmembrane helix</keyword>
<dbReference type="OrthoDB" id="10266980at2759"/>
<dbReference type="GO" id="GO:0071709">
    <property type="term" value="P:membrane assembly"/>
    <property type="evidence" value="ECO:0007669"/>
    <property type="project" value="TreeGrafter"/>
</dbReference>
<reference evidence="8 9" key="1">
    <citation type="submission" date="2018-04" db="EMBL/GenBank/DDBJ databases">
        <title>The genome of golden apple snail Pomacea canaliculata provides insight into stress tolerance and invasive adaptation.</title>
        <authorList>
            <person name="Liu C."/>
            <person name="Liu B."/>
            <person name="Ren Y."/>
            <person name="Zhang Y."/>
            <person name="Wang H."/>
            <person name="Li S."/>
            <person name="Jiang F."/>
            <person name="Yin L."/>
            <person name="Zhang G."/>
            <person name="Qian W."/>
            <person name="Fan W."/>
        </authorList>
    </citation>
    <scope>NUCLEOTIDE SEQUENCE [LARGE SCALE GENOMIC DNA]</scope>
    <source>
        <strain evidence="8">SZHN2017</strain>
        <tissue evidence="8">Muscle</tissue>
    </source>
</reference>
<dbReference type="Proteomes" id="UP000245119">
    <property type="component" value="Linkage Group LG4"/>
</dbReference>
<feature type="transmembrane region" description="Helical" evidence="6">
    <location>
        <begin position="23"/>
        <end position="46"/>
    </location>
</feature>
<dbReference type="EMBL" id="PZQS01000004">
    <property type="protein sequence ID" value="PVD31690.1"/>
    <property type="molecule type" value="Genomic_DNA"/>
</dbReference>
<protein>
    <recommendedName>
        <fullName evidence="7">TLC domain-containing protein</fullName>
    </recommendedName>
</protein>
<dbReference type="SMART" id="SM00724">
    <property type="entry name" value="TLC"/>
    <property type="match status" value="1"/>
</dbReference>
<comment type="caution">
    <text evidence="8">The sequence shown here is derived from an EMBL/GenBank/DDBJ whole genome shotgun (WGS) entry which is preliminary data.</text>
</comment>
<keyword evidence="4 5" id="KW-0472">Membrane</keyword>
<evidence type="ECO:0000256" key="6">
    <source>
        <dbReference type="SAM" id="Phobius"/>
    </source>
</evidence>